<dbReference type="OrthoDB" id="2328134at2"/>
<name>A0A1L8R762_9ENTE</name>
<keyword evidence="2" id="KW-0472">Membrane</keyword>
<dbReference type="Pfam" id="PF13240">
    <property type="entry name" value="Zn_Ribbon_1"/>
    <property type="match status" value="1"/>
</dbReference>
<dbReference type="AlphaFoldDB" id="A0A1L8R762"/>
<gene>
    <name evidence="4" type="ORF">RU96_GL002115</name>
</gene>
<keyword evidence="2" id="KW-1133">Transmembrane helix</keyword>
<organism evidence="4 5">
    <name type="scientific">Enterococcus canintestini</name>
    <dbReference type="NCBI Taxonomy" id="317010"/>
    <lineage>
        <taxon>Bacteria</taxon>
        <taxon>Bacillati</taxon>
        <taxon>Bacillota</taxon>
        <taxon>Bacilli</taxon>
        <taxon>Lactobacillales</taxon>
        <taxon>Enterococcaceae</taxon>
        <taxon>Enterococcus</taxon>
    </lineage>
</organism>
<feature type="compositionally biased region" description="Polar residues" evidence="1">
    <location>
        <begin position="93"/>
        <end position="107"/>
    </location>
</feature>
<reference evidence="4 5" key="1">
    <citation type="submission" date="2014-12" db="EMBL/GenBank/DDBJ databases">
        <title>Draft genome sequences of 29 type strains of Enterococci.</title>
        <authorList>
            <person name="Zhong Z."/>
            <person name="Sun Z."/>
            <person name="Liu W."/>
            <person name="Zhang W."/>
            <person name="Zhang H."/>
        </authorList>
    </citation>
    <scope>NUCLEOTIDE SEQUENCE [LARGE SCALE GENOMIC DNA]</scope>
    <source>
        <strain evidence="4 5">DSM 21207</strain>
    </source>
</reference>
<evidence type="ECO:0000256" key="2">
    <source>
        <dbReference type="SAM" id="Phobius"/>
    </source>
</evidence>
<feature type="transmembrane region" description="Helical" evidence="2">
    <location>
        <begin position="65"/>
        <end position="87"/>
    </location>
</feature>
<evidence type="ECO:0000256" key="1">
    <source>
        <dbReference type="SAM" id="MobiDB-lite"/>
    </source>
</evidence>
<dbReference type="RefSeq" id="WP_071864462.1">
    <property type="nucleotide sequence ID" value="NZ_JBHLVQ010000029.1"/>
</dbReference>
<evidence type="ECO:0000313" key="5">
    <source>
        <dbReference type="Proteomes" id="UP000182835"/>
    </source>
</evidence>
<sequence>MKICPNCQRKNDDLANFCEECGYSLKNVPIVVKHSDDATVANNEEQINGNKSESRMQAQPVKRNYKPLLITIFVVVFLLAGAGIFFASRNNGSTNEATSVTTNSSTKSRGKETSETVEAGKYDEVIKAAKELTIDGKYKESERKLASIPVSDLAKPEFQSVQLAVTELTQQNSTGLKEIKEAELKKAQQAEEKKAVSNQSGFTGDHAKWANTYTFYYSQSNQKQSSLNISANGGVTQNNYDGTQYFGQAVISNTSGNILSYETNALYPSDMPNTKTIHPNVKITVTWDNGGGTQVFYGYLSYSSRLALTDGVKKGNGVNEVWVSY</sequence>
<accession>A0A1L8R762</accession>
<comment type="caution">
    <text evidence="4">The sequence shown here is derived from an EMBL/GenBank/DDBJ whole genome shotgun (WGS) entry which is preliminary data.</text>
</comment>
<dbReference type="InterPro" id="IPR026870">
    <property type="entry name" value="Zinc_ribbon_dom"/>
</dbReference>
<feature type="domain" description="Zinc-ribbon" evidence="3">
    <location>
        <begin position="4"/>
        <end position="25"/>
    </location>
</feature>
<proteinExistence type="predicted"/>
<evidence type="ECO:0000259" key="3">
    <source>
        <dbReference type="Pfam" id="PF13240"/>
    </source>
</evidence>
<dbReference type="Proteomes" id="UP000182835">
    <property type="component" value="Unassembled WGS sequence"/>
</dbReference>
<evidence type="ECO:0000313" key="4">
    <source>
        <dbReference type="EMBL" id="OJG15566.1"/>
    </source>
</evidence>
<dbReference type="EMBL" id="JXKG01000006">
    <property type="protein sequence ID" value="OJG15566.1"/>
    <property type="molecule type" value="Genomic_DNA"/>
</dbReference>
<protein>
    <recommendedName>
        <fullName evidence="3">Zinc-ribbon domain-containing protein</fullName>
    </recommendedName>
</protein>
<feature type="region of interest" description="Disordered" evidence="1">
    <location>
        <begin position="93"/>
        <end position="115"/>
    </location>
</feature>
<keyword evidence="2" id="KW-0812">Transmembrane</keyword>